<evidence type="ECO:0000256" key="6">
    <source>
        <dbReference type="RuleBase" id="RU000492"/>
    </source>
</evidence>
<dbReference type="InterPro" id="IPR011545">
    <property type="entry name" value="DEAD/DEAH_box_helicase_dom"/>
</dbReference>
<keyword evidence="2 6" id="KW-0378">Hydrolase</keyword>
<feature type="compositionally biased region" description="Basic residues" evidence="7">
    <location>
        <begin position="417"/>
        <end position="438"/>
    </location>
</feature>
<accession>A0A1Y0VRP2</accession>
<dbReference type="InterPro" id="IPR050079">
    <property type="entry name" value="DEAD_box_RNA_helicase"/>
</dbReference>
<evidence type="ECO:0000256" key="7">
    <source>
        <dbReference type="SAM" id="MobiDB-lite"/>
    </source>
</evidence>
<dbReference type="Gene3D" id="3.40.50.300">
    <property type="entry name" value="P-loop containing nucleotide triphosphate hydrolases"/>
    <property type="match status" value="2"/>
</dbReference>
<keyword evidence="3 6" id="KW-0347">Helicase</keyword>
<dbReference type="GO" id="GO:0016787">
    <property type="term" value="F:hydrolase activity"/>
    <property type="evidence" value="ECO:0007669"/>
    <property type="project" value="UniProtKB-KW"/>
</dbReference>
<evidence type="ECO:0000256" key="4">
    <source>
        <dbReference type="ARBA" id="ARBA00022840"/>
    </source>
</evidence>
<dbReference type="PANTHER" id="PTHR47959">
    <property type="entry name" value="ATP-DEPENDENT RNA HELICASE RHLE-RELATED"/>
    <property type="match status" value="1"/>
</dbReference>
<evidence type="ECO:0000313" key="10">
    <source>
        <dbReference type="EMBL" id="ARW20134.1"/>
    </source>
</evidence>
<dbReference type="PROSITE" id="PS51194">
    <property type="entry name" value="HELICASE_CTER"/>
    <property type="match status" value="1"/>
</dbReference>
<evidence type="ECO:0000256" key="3">
    <source>
        <dbReference type="ARBA" id="ARBA00022806"/>
    </source>
</evidence>
<dbReference type="CDD" id="cd00268">
    <property type="entry name" value="DEADc"/>
    <property type="match status" value="1"/>
</dbReference>
<dbReference type="InterPro" id="IPR044742">
    <property type="entry name" value="DEAD/DEAH_RhlB"/>
</dbReference>
<feature type="region of interest" description="Disordered" evidence="7">
    <location>
        <begin position="375"/>
        <end position="438"/>
    </location>
</feature>
<dbReference type="SMART" id="SM00490">
    <property type="entry name" value="HELICc"/>
    <property type="match status" value="1"/>
</dbReference>
<gene>
    <name evidence="10" type="primary">cshB</name>
    <name evidence="10" type="ORF">S100892_01590</name>
</gene>
<dbReference type="InterPro" id="IPR001650">
    <property type="entry name" value="Helicase_C-like"/>
</dbReference>
<dbReference type="RefSeq" id="WP_094104622.1">
    <property type="nucleotide sequence ID" value="NZ_CP085178.1"/>
</dbReference>
<dbReference type="CDD" id="cd18787">
    <property type="entry name" value="SF2_C_DEAD"/>
    <property type="match status" value="1"/>
</dbReference>
<dbReference type="EMBL" id="CP021474">
    <property type="protein sequence ID" value="ARW20134.1"/>
    <property type="molecule type" value="Genomic_DNA"/>
</dbReference>
<evidence type="ECO:0000259" key="9">
    <source>
        <dbReference type="PROSITE" id="PS51194"/>
    </source>
</evidence>
<dbReference type="Proteomes" id="UP000196118">
    <property type="component" value="Chromosome"/>
</dbReference>
<evidence type="ECO:0000313" key="11">
    <source>
        <dbReference type="Proteomes" id="UP000196118"/>
    </source>
</evidence>
<dbReference type="InterPro" id="IPR000629">
    <property type="entry name" value="RNA-helicase_DEAD-box_CS"/>
</dbReference>
<comment type="similarity">
    <text evidence="5 6">Belongs to the DEAD box helicase family.</text>
</comment>
<dbReference type="SMART" id="SM00487">
    <property type="entry name" value="DEXDc"/>
    <property type="match status" value="1"/>
</dbReference>
<dbReference type="InterPro" id="IPR027417">
    <property type="entry name" value="P-loop_NTPase"/>
</dbReference>
<name>A0A1Y0VRP2_PEDPE</name>
<protein>
    <submittedName>
        <fullName evidence="10">RNA helicase</fullName>
        <ecNumber evidence="10">3.6.4.13</ecNumber>
    </submittedName>
</protein>
<dbReference type="AlphaFoldDB" id="A0A1Y0VRP2"/>
<dbReference type="GO" id="GO:0003676">
    <property type="term" value="F:nucleic acid binding"/>
    <property type="evidence" value="ECO:0007669"/>
    <property type="project" value="InterPro"/>
</dbReference>
<dbReference type="PANTHER" id="PTHR47959:SF13">
    <property type="entry name" value="ATP-DEPENDENT RNA HELICASE RHLE"/>
    <property type="match status" value="1"/>
</dbReference>
<dbReference type="PROSITE" id="PS51192">
    <property type="entry name" value="HELICASE_ATP_BIND_1"/>
    <property type="match status" value="1"/>
</dbReference>
<dbReference type="EC" id="3.6.4.13" evidence="10"/>
<evidence type="ECO:0000256" key="5">
    <source>
        <dbReference type="ARBA" id="ARBA00038437"/>
    </source>
</evidence>
<dbReference type="GO" id="GO:0003724">
    <property type="term" value="F:RNA helicase activity"/>
    <property type="evidence" value="ECO:0007669"/>
    <property type="project" value="UniProtKB-EC"/>
</dbReference>
<feature type="compositionally biased region" description="Polar residues" evidence="7">
    <location>
        <begin position="379"/>
        <end position="399"/>
    </location>
</feature>
<dbReference type="InterPro" id="IPR014001">
    <property type="entry name" value="Helicase_ATP-bd"/>
</dbReference>
<keyword evidence="4 6" id="KW-0067">ATP-binding</keyword>
<feature type="domain" description="Helicase ATP-binding" evidence="8">
    <location>
        <begin position="25"/>
        <end position="194"/>
    </location>
</feature>
<dbReference type="Pfam" id="PF00271">
    <property type="entry name" value="Helicase_C"/>
    <property type="match status" value="1"/>
</dbReference>
<dbReference type="GO" id="GO:0005524">
    <property type="term" value="F:ATP binding"/>
    <property type="evidence" value="ECO:0007669"/>
    <property type="project" value="UniProtKB-KW"/>
</dbReference>
<organism evidence="10 11">
    <name type="scientific">Pediococcus pentosaceus</name>
    <dbReference type="NCBI Taxonomy" id="1255"/>
    <lineage>
        <taxon>Bacteria</taxon>
        <taxon>Bacillati</taxon>
        <taxon>Bacillota</taxon>
        <taxon>Bacilli</taxon>
        <taxon>Lactobacillales</taxon>
        <taxon>Lactobacillaceae</taxon>
        <taxon>Pediococcus</taxon>
    </lineage>
</organism>
<keyword evidence="1 6" id="KW-0547">Nucleotide-binding</keyword>
<dbReference type="Pfam" id="PF00270">
    <property type="entry name" value="DEAD"/>
    <property type="match status" value="1"/>
</dbReference>
<reference evidence="10 11" key="1">
    <citation type="submission" date="2017-05" db="EMBL/GenBank/DDBJ databases">
        <title>Genome sequence of Pediococcus pentosaceus strain SRCM100892.</title>
        <authorList>
            <person name="Cho S.H."/>
        </authorList>
    </citation>
    <scope>NUCLEOTIDE SEQUENCE [LARGE SCALE GENOMIC DNA]</scope>
    <source>
        <strain evidence="10 11">SRCM100892</strain>
    </source>
</reference>
<dbReference type="PROSITE" id="PS00039">
    <property type="entry name" value="DEAD_ATP_HELICASE"/>
    <property type="match status" value="1"/>
</dbReference>
<evidence type="ECO:0000259" key="8">
    <source>
        <dbReference type="PROSITE" id="PS51192"/>
    </source>
</evidence>
<sequence length="438" mass="48760">MNDLFKKHFNEKGFAEPTLIQQKVAEPLRNGESVLGLSPTGSGKTLAFALPLMEKITPGDGTQLLVLSPSQELAIQTTDVFHEWAALIGLRVTSITGGANVQRQIERLKKKPEIVVGTPGRVLTLINERRLKVSEIQSLVIDEADELLTGENLEGTRQIEDQLLADVQLSFFSATNDLALDDLEAWFDVHPQVVDVRAEDNTRGHVQHGWIEVPEKMKARILKQLSRVKNFQGLVFFNHVSTMEKTAALLKHEGVDVGKIAGHQVQIDRAAAMRRFKKKELSLLMVTDVAARGLDIDRLPAVINYDIPHNATTYTHRVGRTGRMGQDGYVISLGNDHDIRDLRKMIRELGIEAEKLAIQNRKIILASEYVEAPKAPSIKATSTKKSAPEQKSQAGAKTPKNSKAKSQKQFDNPPATPKKKGKKKHSKRKGMRRVKKEL</sequence>
<evidence type="ECO:0000256" key="2">
    <source>
        <dbReference type="ARBA" id="ARBA00022801"/>
    </source>
</evidence>
<feature type="domain" description="Helicase C-terminal" evidence="9">
    <location>
        <begin position="220"/>
        <end position="364"/>
    </location>
</feature>
<evidence type="ECO:0000256" key="1">
    <source>
        <dbReference type="ARBA" id="ARBA00022741"/>
    </source>
</evidence>
<dbReference type="GO" id="GO:0005829">
    <property type="term" value="C:cytosol"/>
    <property type="evidence" value="ECO:0007669"/>
    <property type="project" value="TreeGrafter"/>
</dbReference>
<proteinExistence type="inferred from homology"/>
<dbReference type="SUPFAM" id="SSF52540">
    <property type="entry name" value="P-loop containing nucleoside triphosphate hydrolases"/>
    <property type="match status" value="1"/>
</dbReference>